<reference evidence="1" key="1">
    <citation type="submission" date="2021-03" db="EMBL/GenBank/DDBJ databases">
        <title>Draft genome sequence of rust myrtle Austropuccinia psidii MF-1, a brazilian biotype.</title>
        <authorList>
            <person name="Quecine M.C."/>
            <person name="Pachon D.M.R."/>
            <person name="Bonatelli M.L."/>
            <person name="Correr F.H."/>
            <person name="Franceschini L.M."/>
            <person name="Leite T.F."/>
            <person name="Margarido G.R.A."/>
            <person name="Almeida C.A."/>
            <person name="Ferrarezi J.A."/>
            <person name="Labate C.A."/>
        </authorList>
    </citation>
    <scope>NUCLEOTIDE SEQUENCE</scope>
    <source>
        <strain evidence="1">MF-1</strain>
    </source>
</reference>
<proteinExistence type="predicted"/>
<protein>
    <submittedName>
        <fullName evidence="1">Uncharacterized protein</fullName>
    </submittedName>
</protein>
<keyword evidence="2" id="KW-1185">Reference proteome</keyword>
<dbReference type="EMBL" id="AVOT02033049">
    <property type="protein sequence ID" value="MBW0526900.1"/>
    <property type="molecule type" value="Genomic_DNA"/>
</dbReference>
<dbReference type="Proteomes" id="UP000765509">
    <property type="component" value="Unassembled WGS sequence"/>
</dbReference>
<gene>
    <name evidence="1" type="ORF">O181_066615</name>
</gene>
<name>A0A9Q3I599_9BASI</name>
<comment type="caution">
    <text evidence="1">The sequence shown here is derived from an EMBL/GenBank/DDBJ whole genome shotgun (WGS) entry which is preliminary data.</text>
</comment>
<evidence type="ECO:0000313" key="1">
    <source>
        <dbReference type="EMBL" id="MBW0526900.1"/>
    </source>
</evidence>
<accession>A0A9Q3I599</accession>
<organism evidence="1 2">
    <name type="scientific">Austropuccinia psidii MF-1</name>
    <dbReference type="NCBI Taxonomy" id="1389203"/>
    <lineage>
        <taxon>Eukaryota</taxon>
        <taxon>Fungi</taxon>
        <taxon>Dikarya</taxon>
        <taxon>Basidiomycota</taxon>
        <taxon>Pucciniomycotina</taxon>
        <taxon>Pucciniomycetes</taxon>
        <taxon>Pucciniales</taxon>
        <taxon>Sphaerophragmiaceae</taxon>
        <taxon>Austropuccinia</taxon>
    </lineage>
</organism>
<dbReference type="AlphaFoldDB" id="A0A9Q3I599"/>
<sequence length="148" mass="17130">MGMPSKEMYSDQSVEHLLNILCPQVVLASSPGRVTSFGHPHNVAASLATLACPSALKEDSSFENRATCMLEVCVRFSFGEVGRQLKKVRMDGLMLSDRIRRRWRMRLTEDCRVAYTGRKCREYFFCRRSRSKPFGGRRDISRERRKFE</sequence>
<evidence type="ECO:0000313" key="2">
    <source>
        <dbReference type="Proteomes" id="UP000765509"/>
    </source>
</evidence>